<feature type="compositionally biased region" description="Polar residues" evidence="1">
    <location>
        <begin position="1"/>
        <end position="11"/>
    </location>
</feature>
<accession>A0AAV7W4L0</accession>
<sequence>MESLDSEQQSAHMERGALGVGASGEGRQGLQRESSPNRWHLQEDRESMVACEKELGGSAPPPRRASLDGSPIDGLSGAVQILETEKADKGPGLEGDTEVAERQTQGVRSRTPSLQISVGAPSSFGDGCQQDLAGGELPAYPITKVLKALSLEVKGGFEASISNVNPRVSV</sequence>
<proteinExistence type="predicted"/>
<comment type="caution">
    <text evidence="2">The sequence shown here is derived from an EMBL/GenBank/DDBJ whole genome shotgun (WGS) entry which is preliminary data.</text>
</comment>
<feature type="compositionally biased region" description="Polar residues" evidence="1">
    <location>
        <begin position="102"/>
        <end position="112"/>
    </location>
</feature>
<feature type="region of interest" description="Disordered" evidence="1">
    <location>
        <begin position="1"/>
        <end position="112"/>
    </location>
</feature>
<organism evidence="2 3">
    <name type="scientific">Pleurodeles waltl</name>
    <name type="common">Iberian ribbed newt</name>
    <dbReference type="NCBI Taxonomy" id="8319"/>
    <lineage>
        <taxon>Eukaryota</taxon>
        <taxon>Metazoa</taxon>
        <taxon>Chordata</taxon>
        <taxon>Craniata</taxon>
        <taxon>Vertebrata</taxon>
        <taxon>Euteleostomi</taxon>
        <taxon>Amphibia</taxon>
        <taxon>Batrachia</taxon>
        <taxon>Caudata</taxon>
        <taxon>Salamandroidea</taxon>
        <taxon>Salamandridae</taxon>
        <taxon>Pleurodelinae</taxon>
        <taxon>Pleurodeles</taxon>
    </lineage>
</organism>
<feature type="compositionally biased region" description="Basic and acidic residues" evidence="1">
    <location>
        <begin position="40"/>
        <end position="55"/>
    </location>
</feature>
<dbReference type="EMBL" id="JANPWB010000002">
    <property type="protein sequence ID" value="KAJ1208924.1"/>
    <property type="molecule type" value="Genomic_DNA"/>
</dbReference>
<evidence type="ECO:0000256" key="1">
    <source>
        <dbReference type="SAM" id="MobiDB-lite"/>
    </source>
</evidence>
<dbReference type="Proteomes" id="UP001066276">
    <property type="component" value="Chromosome 1_2"/>
</dbReference>
<dbReference type="AlphaFoldDB" id="A0AAV7W4L0"/>
<evidence type="ECO:0000313" key="2">
    <source>
        <dbReference type="EMBL" id="KAJ1208924.1"/>
    </source>
</evidence>
<evidence type="ECO:0000313" key="3">
    <source>
        <dbReference type="Proteomes" id="UP001066276"/>
    </source>
</evidence>
<reference evidence="2" key="1">
    <citation type="journal article" date="2022" name="bioRxiv">
        <title>Sequencing and chromosome-scale assembly of the giantPleurodeles waltlgenome.</title>
        <authorList>
            <person name="Brown T."/>
            <person name="Elewa A."/>
            <person name="Iarovenko S."/>
            <person name="Subramanian E."/>
            <person name="Araus A.J."/>
            <person name="Petzold A."/>
            <person name="Susuki M."/>
            <person name="Suzuki K.-i.T."/>
            <person name="Hayashi T."/>
            <person name="Toyoda A."/>
            <person name="Oliveira C."/>
            <person name="Osipova E."/>
            <person name="Leigh N.D."/>
            <person name="Simon A."/>
            <person name="Yun M.H."/>
        </authorList>
    </citation>
    <scope>NUCLEOTIDE SEQUENCE</scope>
    <source>
        <strain evidence="2">20211129_DDA</strain>
        <tissue evidence="2">Liver</tissue>
    </source>
</reference>
<protein>
    <submittedName>
        <fullName evidence="2">Uncharacterized protein</fullName>
    </submittedName>
</protein>
<name>A0AAV7W4L0_PLEWA</name>
<keyword evidence="3" id="KW-1185">Reference proteome</keyword>
<gene>
    <name evidence="2" type="ORF">NDU88_004303</name>
</gene>
<feature type="compositionally biased region" description="Gly residues" evidence="1">
    <location>
        <begin position="18"/>
        <end position="27"/>
    </location>
</feature>